<feature type="binding site" evidence="3">
    <location>
        <position position="85"/>
    </location>
    <ligand>
        <name>GTP</name>
        <dbReference type="ChEBI" id="CHEBI:37565"/>
    </ligand>
</feature>
<dbReference type="PaxDb" id="73239-Q7RDR4"/>
<dbReference type="GO" id="GO:0005525">
    <property type="term" value="F:GTP binding"/>
    <property type="evidence" value="ECO:0007669"/>
    <property type="project" value="UniProtKB-KW"/>
</dbReference>
<dbReference type="GO" id="GO:0046872">
    <property type="term" value="F:metal ion binding"/>
    <property type="evidence" value="ECO:0007669"/>
    <property type="project" value="UniProtKB-KW"/>
</dbReference>
<keyword evidence="4" id="KW-0460">Magnesium</keyword>
<organism evidence="5 6">
    <name type="scientific">Plasmodium yoelii yoelii</name>
    <dbReference type="NCBI Taxonomy" id="73239"/>
    <lineage>
        <taxon>Eukaryota</taxon>
        <taxon>Sar</taxon>
        <taxon>Alveolata</taxon>
        <taxon>Apicomplexa</taxon>
        <taxon>Aconoidasida</taxon>
        <taxon>Haemosporida</taxon>
        <taxon>Plasmodiidae</taxon>
        <taxon>Plasmodium</taxon>
        <taxon>Plasmodium (Vinckeia)</taxon>
    </lineage>
</organism>
<dbReference type="SUPFAM" id="SSF52540">
    <property type="entry name" value="P-loop containing nucleoside triphosphate hydrolases"/>
    <property type="match status" value="1"/>
</dbReference>
<keyword evidence="1 3" id="KW-0547">Nucleotide-binding</keyword>
<dbReference type="GO" id="GO:0006886">
    <property type="term" value="P:intracellular protein transport"/>
    <property type="evidence" value="ECO:0007669"/>
    <property type="project" value="TreeGrafter"/>
</dbReference>
<dbReference type="PANTHER" id="PTHR45909:SF1">
    <property type="entry name" value="ADP-RIBOSYLATION FACTOR-RELATED PROTEIN 1"/>
    <property type="match status" value="1"/>
</dbReference>
<dbReference type="Pfam" id="PF00025">
    <property type="entry name" value="Arf"/>
    <property type="match status" value="1"/>
</dbReference>
<keyword evidence="4" id="KW-0479">Metal-binding</keyword>
<dbReference type="GO" id="GO:0043001">
    <property type="term" value="P:Golgi to plasma membrane protein transport"/>
    <property type="evidence" value="ECO:0007669"/>
    <property type="project" value="TreeGrafter"/>
</dbReference>
<evidence type="ECO:0000313" key="6">
    <source>
        <dbReference type="Proteomes" id="UP000008553"/>
    </source>
</evidence>
<evidence type="ECO:0008006" key="7">
    <source>
        <dbReference type="Google" id="ProtNLM"/>
    </source>
</evidence>
<comment type="caution">
    <text evidence="5">The sequence shown here is derived from an EMBL/GenBank/DDBJ whole genome shotgun (WGS) entry which is preliminary data.</text>
</comment>
<protein>
    <recommendedName>
        <fullName evidence="7">G domain-containing protein</fullName>
    </recommendedName>
</protein>
<dbReference type="InterPro" id="IPR024156">
    <property type="entry name" value="Small_GTPase_ARF"/>
</dbReference>
<gene>
    <name evidence="5" type="ORF">PY05357</name>
</gene>
<proteinExistence type="predicted"/>
<sequence>MFSLLKSYFSNSGNQKELRILIIGEGGSGKTSLFNLIANYHNKSKYDIINTQYLINGNNGSCPLGFNTKKICVNKRNLQIYDIEGTETNTINIHDCYYDDTD</sequence>
<dbReference type="InParanoid" id="Q7RDR4"/>
<evidence type="ECO:0000256" key="1">
    <source>
        <dbReference type="ARBA" id="ARBA00022741"/>
    </source>
</evidence>
<dbReference type="Gene3D" id="3.40.50.300">
    <property type="entry name" value="P-loop containing nucleotide triphosphate hydrolases"/>
    <property type="match status" value="1"/>
</dbReference>
<keyword evidence="2 3" id="KW-0342">GTP-binding</keyword>
<dbReference type="EMBL" id="AABL01001689">
    <property type="protein sequence ID" value="EAA17369.1"/>
    <property type="molecule type" value="Genomic_DNA"/>
</dbReference>
<evidence type="ECO:0000256" key="3">
    <source>
        <dbReference type="PIRSR" id="PIRSR606689-1"/>
    </source>
</evidence>
<dbReference type="InterPro" id="IPR006689">
    <property type="entry name" value="Small_GTPase_ARF/SAR"/>
</dbReference>
<evidence type="ECO:0000256" key="2">
    <source>
        <dbReference type="ARBA" id="ARBA00023134"/>
    </source>
</evidence>
<dbReference type="GO" id="GO:0034067">
    <property type="term" value="P:protein localization to Golgi apparatus"/>
    <property type="evidence" value="ECO:0007669"/>
    <property type="project" value="TreeGrafter"/>
</dbReference>
<dbReference type="InterPro" id="IPR027417">
    <property type="entry name" value="P-loop_NTPase"/>
</dbReference>
<evidence type="ECO:0000313" key="5">
    <source>
        <dbReference type="EMBL" id="EAA17369.1"/>
    </source>
</evidence>
<name>Q7RDR4_PLAYO</name>
<keyword evidence="6" id="KW-1185">Reference proteome</keyword>
<dbReference type="STRING" id="73239.Q7RDR4"/>
<feature type="binding site" evidence="3">
    <location>
        <begin position="24"/>
        <end position="31"/>
    </location>
    <ligand>
        <name>GTP</name>
        <dbReference type="ChEBI" id="CHEBI:37565"/>
    </ligand>
</feature>
<feature type="non-terminal residue" evidence="5">
    <location>
        <position position="102"/>
    </location>
</feature>
<dbReference type="GO" id="GO:0005794">
    <property type="term" value="C:Golgi apparatus"/>
    <property type="evidence" value="ECO:0007669"/>
    <property type="project" value="TreeGrafter"/>
</dbReference>
<evidence type="ECO:0000256" key="4">
    <source>
        <dbReference type="PIRSR" id="PIRSR606689-2"/>
    </source>
</evidence>
<reference evidence="5 6" key="1">
    <citation type="journal article" date="2002" name="Nature">
        <title>Genome sequence and comparative analysis of the model rodent malaria parasite Plasmodium yoelii yoelii.</title>
        <authorList>
            <person name="Carlton J.M."/>
            <person name="Angiuoli S.V."/>
            <person name="Suh B.B."/>
            <person name="Kooij T.W."/>
            <person name="Pertea M."/>
            <person name="Silva J.C."/>
            <person name="Ermolaeva M.D."/>
            <person name="Allen J.E."/>
            <person name="Selengut J.D."/>
            <person name="Koo H.L."/>
            <person name="Peterson J.D."/>
            <person name="Pop M."/>
            <person name="Kosack D.S."/>
            <person name="Shumway M.F."/>
            <person name="Bidwell S.L."/>
            <person name="Shallom S.J."/>
            <person name="van Aken S.E."/>
            <person name="Riedmuller S.B."/>
            <person name="Feldblyum T.V."/>
            <person name="Cho J.K."/>
            <person name="Quackenbush J."/>
            <person name="Sedegah M."/>
            <person name="Shoaibi A."/>
            <person name="Cummings L.M."/>
            <person name="Florens L."/>
            <person name="Yates J.R."/>
            <person name="Raine J.D."/>
            <person name="Sinden R.E."/>
            <person name="Harris M.A."/>
            <person name="Cunningham D.A."/>
            <person name="Preiser P.R."/>
            <person name="Bergman L.W."/>
            <person name="Vaidya A.B."/>
            <person name="van Lin L.H."/>
            <person name="Janse C.J."/>
            <person name="Waters A.P."/>
            <person name="Smith H.O."/>
            <person name="White O.R."/>
            <person name="Salzberg S.L."/>
            <person name="Venter J.C."/>
            <person name="Fraser C.M."/>
            <person name="Hoffman S.L."/>
            <person name="Gardner M.J."/>
            <person name="Carucci D.J."/>
        </authorList>
    </citation>
    <scope>NUCLEOTIDE SEQUENCE [LARGE SCALE GENOMIC DNA]</scope>
    <source>
        <strain evidence="5 6">17XNL</strain>
    </source>
</reference>
<feature type="binding site" evidence="4">
    <location>
        <position position="31"/>
    </location>
    <ligand>
        <name>Mg(2+)</name>
        <dbReference type="ChEBI" id="CHEBI:18420"/>
    </ligand>
</feature>
<dbReference type="Proteomes" id="UP000008553">
    <property type="component" value="Unassembled WGS sequence"/>
</dbReference>
<dbReference type="PANTHER" id="PTHR45909">
    <property type="entry name" value="ADP-RIBOSYLATION FACTOR-RELATED PROTEIN 1"/>
    <property type="match status" value="1"/>
</dbReference>
<dbReference type="KEGG" id="pyo:PY17X_1318500"/>
<dbReference type="GO" id="GO:0003924">
    <property type="term" value="F:GTPase activity"/>
    <property type="evidence" value="ECO:0007669"/>
    <property type="project" value="InterPro"/>
</dbReference>
<dbReference type="AlphaFoldDB" id="Q7RDR4"/>
<accession>Q7RDR4</accession>